<proteinExistence type="predicted"/>
<gene>
    <name evidence="1" type="ORF">NAB2_0700</name>
</gene>
<reference evidence="1 2" key="1">
    <citation type="submission" date="2016-03" db="EMBL/GenBank/DDBJ databases">
        <title>Comparative genomics of 54 Lactobacillus plantarum strains reveals genomic uncoupling from niche constraints.</title>
        <authorList>
            <person name="Martino M.E."/>
        </authorList>
    </citation>
    <scope>NUCLEOTIDE SEQUENCE [LARGE SCALE GENOMIC DNA]</scope>
    <source>
        <strain evidence="1 2">NAB2</strain>
    </source>
</reference>
<dbReference type="EMBL" id="LUXO01000018">
    <property type="protein sequence ID" value="KZV05018.1"/>
    <property type="molecule type" value="Genomic_DNA"/>
</dbReference>
<sequence>MMLQKDIMDKIQRLSNDDQRIILDLVKMIEQGSKNNQKMRDIIQNEIEQLVMKERQQ</sequence>
<evidence type="ECO:0000313" key="1">
    <source>
        <dbReference type="EMBL" id="KZV05018.1"/>
    </source>
</evidence>
<accession>A0AAW3RGN6</accession>
<name>A0AAW3RGN6_LACPN</name>
<organism evidence="1 2">
    <name type="scientific">Lactiplantibacillus plantarum</name>
    <name type="common">Lactobacillus plantarum</name>
    <dbReference type="NCBI Taxonomy" id="1590"/>
    <lineage>
        <taxon>Bacteria</taxon>
        <taxon>Bacillati</taxon>
        <taxon>Bacillota</taxon>
        <taxon>Bacilli</taxon>
        <taxon>Lactobacillales</taxon>
        <taxon>Lactobacillaceae</taxon>
        <taxon>Lactiplantibacillus</taxon>
    </lineage>
</organism>
<dbReference type="AlphaFoldDB" id="A0AAW3RGN6"/>
<comment type="caution">
    <text evidence="1">The sequence shown here is derived from an EMBL/GenBank/DDBJ whole genome shotgun (WGS) entry which is preliminary data.</text>
</comment>
<dbReference type="Proteomes" id="UP000076872">
    <property type="component" value="Unassembled WGS sequence"/>
</dbReference>
<evidence type="ECO:0000313" key="2">
    <source>
        <dbReference type="Proteomes" id="UP000076872"/>
    </source>
</evidence>
<protein>
    <submittedName>
        <fullName evidence="1">Uncharacterized protein</fullName>
    </submittedName>
</protein>